<proteinExistence type="predicted"/>
<dbReference type="Gene3D" id="3.40.1090.10">
    <property type="entry name" value="Cytosolic phospholipase A2 catalytic domain"/>
    <property type="match status" value="1"/>
</dbReference>
<dbReference type="InterPro" id="IPR016035">
    <property type="entry name" value="Acyl_Trfase/lysoPLipase"/>
</dbReference>
<accession>A0A345RPC6</accession>
<evidence type="ECO:0000259" key="2">
    <source>
        <dbReference type="Pfam" id="PF01734"/>
    </source>
</evidence>
<evidence type="ECO:0000256" key="1">
    <source>
        <dbReference type="ARBA" id="ARBA00023098"/>
    </source>
</evidence>
<protein>
    <recommendedName>
        <fullName evidence="2">PNPLA domain-containing protein</fullName>
    </recommendedName>
</protein>
<sequence>MGVAGSTCLRILKTLGHYLLALFFLSTLPACSPRIINEENSFAVSKPLGDATTYTFANWVSKDHNPALTPDLIIVTLSGGGIRAAALAASTLNELRKFTINGHPLTDNIILISSTSGGSIAAGYIAAHGFDHYADFHRDFLEKNNSLGLFFSGLGPRLINDRSAILQDYMEKRFALNQLTFDQLLKKPDAPFFVFNSTDVVGGHVFRFTQHDFNLICTDVGKMPISSGMAASSALPFVLTDLELKNHWDTCGLQGYKDSNTGDTGWYLWASAAAEARYREQFVIAYDGIDNNLVRRRPQYLHLADGGMVDNLGARAIAEVVDIDDMGSISELIPTNNPHMPTIRQILIIEVNARSEPGDPSLDAHRGSPGLVPMVGIVTGIPIDSTTSLSSFMSDVAWASDVSGGKYVKDGMILKTQIDFDLIPDSEDSLRHDLKAIGMGFTLSTDELKALEKASRVLLHNNPCFARFISQSGATASNYVLPDAVGKHGYPFDCPRLIEDGGGF</sequence>
<dbReference type="SUPFAM" id="SSF52151">
    <property type="entry name" value="FabD/lysophospholipase-like"/>
    <property type="match status" value="1"/>
</dbReference>
<organism evidence="3 4">
    <name type="scientific">Pseudomonas kribbensis</name>
    <dbReference type="NCBI Taxonomy" id="1628086"/>
    <lineage>
        <taxon>Bacteria</taxon>
        <taxon>Pseudomonadati</taxon>
        <taxon>Pseudomonadota</taxon>
        <taxon>Gammaproteobacteria</taxon>
        <taxon>Pseudomonadales</taxon>
        <taxon>Pseudomonadaceae</taxon>
        <taxon>Pseudomonas</taxon>
    </lineage>
</organism>
<dbReference type="AlphaFoldDB" id="A0A345RPC6"/>
<dbReference type="KEGG" id="pke:DLD99_11890"/>
<evidence type="ECO:0000313" key="4">
    <source>
        <dbReference type="Proteomes" id="UP000253720"/>
    </source>
</evidence>
<reference evidence="3 4" key="1">
    <citation type="submission" date="2018-05" db="EMBL/GenBank/DDBJ databases">
        <title>Complete genome sequence of Pseudomonas kribbensis 46-2(T).</title>
        <authorList>
            <person name="Jeong H."/>
            <person name="Lee S.-G."/>
            <person name="Rha E."/>
            <person name="Kim H."/>
        </authorList>
    </citation>
    <scope>NUCLEOTIDE SEQUENCE [LARGE SCALE GENOMIC DNA]</scope>
    <source>
        <strain evidence="3 4">46-2</strain>
    </source>
</reference>
<dbReference type="Proteomes" id="UP000253720">
    <property type="component" value="Chromosome"/>
</dbReference>
<keyword evidence="4" id="KW-1185">Reference proteome</keyword>
<keyword evidence="1" id="KW-0443">Lipid metabolism</keyword>
<feature type="domain" description="PNPLA" evidence="2">
    <location>
        <begin position="76"/>
        <end position="315"/>
    </location>
</feature>
<gene>
    <name evidence="3" type="ORF">DLD99_11890</name>
</gene>
<dbReference type="InterPro" id="IPR002641">
    <property type="entry name" value="PNPLA_dom"/>
</dbReference>
<evidence type="ECO:0000313" key="3">
    <source>
        <dbReference type="EMBL" id="AXI61142.1"/>
    </source>
</evidence>
<dbReference type="EMBL" id="CP029608">
    <property type="protein sequence ID" value="AXI61142.1"/>
    <property type="molecule type" value="Genomic_DNA"/>
</dbReference>
<dbReference type="GO" id="GO:0006629">
    <property type="term" value="P:lipid metabolic process"/>
    <property type="evidence" value="ECO:0007669"/>
    <property type="project" value="UniProtKB-KW"/>
</dbReference>
<dbReference type="Pfam" id="PF01734">
    <property type="entry name" value="Patatin"/>
    <property type="match status" value="1"/>
</dbReference>
<name>A0A345RPC6_9PSED</name>